<gene>
    <name evidence="3" type="ORF">EDB81DRAFT_882713</name>
</gene>
<dbReference type="OrthoDB" id="194289at2759"/>
<feature type="transmembrane region" description="Helical" evidence="2">
    <location>
        <begin position="182"/>
        <end position="203"/>
    </location>
</feature>
<feature type="transmembrane region" description="Helical" evidence="2">
    <location>
        <begin position="126"/>
        <end position="147"/>
    </location>
</feature>
<feature type="compositionally biased region" description="Basic and acidic residues" evidence="1">
    <location>
        <begin position="327"/>
        <end position="363"/>
    </location>
</feature>
<comment type="caution">
    <text evidence="3">The sequence shown here is derived from an EMBL/GenBank/DDBJ whole genome shotgun (WGS) entry which is preliminary data.</text>
</comment>
<feature type="region of interest" description="Disordered" evidence="1">
    <location>
        <begin position="327"/>
        <end position="413"/>
    </location>
</feature>
<keyword evidence="2" id="KW-1133">Transmembrane helix</keyword>
<dbReference type="PANTHER" id="PTHR15887:SF1">
    <property type="entry name" value="TRANSMEMBRANE PROTEIN 69"/>
    <property type="match status" value="1"/>
</dbReference>
<dbReference type="AlphaFoldDB" id="A0A9P9J9L8"/>
<dbReference type="PANTHER" id="PTHR15887">
    <property type="entry name" value="TRANSMEMBRANE PROTEIN 69"/>
    <property type="match status" value="1"/>
</dbReference>
<keyword evidence="2" id="KW-0812">Transmembrane</keyword>
<evidence type="ECO:0000256" key="2">
    <source>
        <dbReference type="SAM" id="Phobius"/>
    </source>
</evidence>
<keyword evidence="2" id="KW-0472">Membrane</keyword>
<keyword evidence="4" id="KW-1185">Reference proteome</keyword>
<evidence type="ECO:0000256" key="1">
    <source>
        <dbReference type="SAM" id="MobiDB-lite"/>
    </source>
</evidence>
<evidence type="ECO:0008006" key="5">
    <source>
        <dbReference type="Google" id="ProtNLM"/>
    </source>
</evidence>
<proteinExistence type="predicted"/>
<dbReference type="EMBL" id="JAGMUV010000007">
    <property type="protein sequence ID" value="KAH7148280.1"/>
    <property type="molecule type" value="Genomic_DNA"/>
</dbReference>
<protein>
    <recommendedName>
        <fullName evidence="5">Mitochondrial inner membrane protein 1</fullName>
    </recommendedName>
</protein>
<evidence type="ECO:0000313" key="3">
    <source>
        <dbReference type="EMBL" id="KAH7148280.1"/>
    </source>
</evidence>
<feature type="compositionally biased region" description="Acidic residues" evidence="1">
    <location>
        <begin position="385"/>
        <end position="405"/>
    </location>
</feature>
<dbReference type="Pfam" id="PF11911">
    <property type="entry name" value="DUF3429"/>
    <property type="match status" value="1"/>
</dbReference>
<feature type="transmembrane region" description="Helical" evidence="2">
    <location>
        <begin position="224"/>
        <end position="249"/>
    </location>
</feature>
<dbReference type="Proteomes" id="UP000738349">
    <property type="component" value="Unassembled WGS sequence"/>
</dbReference>
<feature type="compositionally biased region" description="Basic and acidic residues" evidence="1">
    <location>
        <begin position="372"/>
        <end position="384"/>
    </location>
</feature>
<organism evidence="3 4">
    <name type="scientific">Dactylonectria macrodidyma</name>
    <dbReference type="NCBI Taxonomy" id="307937"/>
    <lineage>
        <taxon>Eukaryota</taxon>
        <taxon>Fungi</taxon>
        <taxon>Dikarya</taxon>
        <taxon>Ascomycota</taxon>
        <taxon>Pezizomycotina</taxon>
        <taxon>Sordariomycetes</taxon>
        <taxon>Hypocreomycetidae</taxon>
        <taxon>Hypocreales</taxon>
        <taxon>Nectriaceae</taxon>
        <taxon>Dactylonectria</taxon>
    </lineage>
</organism>
<sequence length="413" mass="45681">MFRIPRSIARLTPRVSSIAPAGRVSVRLPPTAYPQAYRAALFASKPPNLVPPPPNQTITPEHEKKVAQEKLKSDPSAVTTESSVRHVIEESQAPDDNIDMSASLRHDIHAVRDTLSFRSVPRNFHIIGLTGTLPYMGTSLSTLFLSWNLNKDLPTGNSLLDSLFVDHDTARHLLDVIEPIQLGYGAAVITCLGASHWLLEYLAKQPEVERARFRYTVGLAASAVAWPTLFLSVEYALTAQFMAFIALYFVDAKATARGWFPQWYGTYRFLLTAMVGLAIFFSLVGRAKIGQTSSHSIEKRITTAGLADHETDWAALEKEEMARIKKEKEEARKKAEKEEQEKKQNEMKAEKGGKGSKASDESGSKNGAGQAEKGEDEQGNKSEASDDSDDEGQETPDESDDDEKEESSNKEKK</sequence>
<dbReference type="InterPro" id="IPR021836">
    <property type="entry name" value="DUF3429"/>
</dbReference>
<reference evidence="3" key="1">
    <citation type="journal article" date="2021" name="Nat. Commun.">
        <title>Genetic determinants of endophytism in the Arabidopsis root mycobiome.</title>
        <authorList>
            <person name="Mesny F."/>
            <person name="Miyauchi S."/>
            <person name="Thiergart T."/>
            <person name="Pickel B."/>
            <person name="Atanasova L."/>
            <person name="Karlsson M."/>
            <person name="Huettel B."/>
            <person name="Barry K.W."/>
            <person name="Haridas S."/>
            <person name="Chen C."/>
            <person name="Bauer D."/>
            <person name="Andreopoulos W."/>
            <person name="Pangilinan J."/>
            <person name="LaButti K."/>
            <person name="Riley R."/>
            <person name="Lipzen A."/>
            <person name="Clum A."/>
            <person name="Drula E."/>
            <person name="Henrissat B."/>
            <person name="Kohler A."/>
            <person name="Grigoriev I.V."/>
            <person name="Martin F.M."/>
            <person name="Hacquard S."/>
        </authorList>
    </citation>
    <scope>NUCLEOTIDE SEQUENCE</scope>
    <source>
        <strain evidence="3">MPI-CAGE-AT-0147</strain>
    </source>
</reference>
<feature type="transmembrane region" description="Helical" evidence="2">
    <location>
        <begin position="269"/>
        <end position="289"/>
    </location>
</feature>
<accession>A0A9P9J9L8</accession>
<name>A0A9P9J9L8_9HYPO</name>
<evidence type="ECO:0000313" key="4">
    <source>
        <dbReference type="Proteomes" id="UP000738349"/>
    </source>
</evidence>